<dbReference type="EMBL" id="ASHM01038949">
    <property type="protein sequence ID" value="PNX80954.1"/>
    <property type="molecule type" value="Genomic_DNA"/>
</dbReference>
<evidence type="ECO:0000313" key="7">
    <source>
        <dbReference type="EMBL" id="PNX80954.1"/>
    </source>
</evidence>
<evidence type="ECO:0000256" key="3">
    <source>
        <dbReference type="ARBA" id="ARBA00022989"/>
    </source>
</evidence>
<reference evidence="7 8" key="1">
    <citation type="journal article" date="2014" name="Am. J. Bot.">
        <title>Genome assembly and annotation for red clover (Trifolium pratense; Fabaceae).</title>
        <authorList>
            <person name="Istvanek J."/>
            <person name="Jaros M."/>
            <person name="Krenek A."/>
            <person name="Repkova J."/>
        </authorList>
    </citation>
    <scope>NUCLEOTIDE SEQUENCE [LARGE SCALE GENOMIC DNA]</scope>
    <source>
        <strain evidence="8">cv. Tatra</strain>
        <tissue evidence="7">Young leaves</tissue>
    </source>
</reference>
<feature type="domain" description="Nodulin-like" evidence="6">
    <location>
        <begin position="26"/>
        <end position="98"/>
    </location>
</feature>
<sequence length="175" mass="18875">MAVGSSIGVHGWGDMKSLTVQFVTGRWFVIFASFLIMAAAGATYMFGLYSGDIKTALGYDQSTLNLLSFFKDFGSNVGVLSGLINELYPPWVVLTIGANSQSFANTGSLVTCVKNFPESRGAVLGILKGYVGWLPAAISFAFLRTIRYMKPVRQVNELKKKATFSQSEFGVSAAV</sequence>
<keyword evidence="2 5" id="KW-0812">Transmembrane</keyword>
<evidence type="ECO:0000256" key="4">
    <source>
        <dbReference type="ARBA" id="ARBA00023136"/>
    </source>
</evidence>
<evidence type="ECO:0000259" key="6">
    <source>
        <dbReference type="Pfam" id="PF06813"/>
    </source>
</evidence>
<dbReference type="Proteomes" id="UP000236291">
    <property type="component" value="Unassembled WGS sequence"/>
</dbReference>
<dbReference type="GO" id="GO:0016020">
    <property type="term" value="C:membrane"/>
    <property type="evidence" value="ECO:0007669"/>
    <property type="project" value="UniProtKB-SubCell"/>
</dbReference>
<comment type="caution">
    <text evidence="7">The sequence shown here is derived from an EMBL/GenBank/DDBJ whole genome shotgun (WGS) entry which is preliminary data.</text>
</comment>
<feature type="transmembrane region" description="Helical" evidence="5">
    <location>
        <begin position="27"/>
        <end position="49"/>
    </location>
</feature>
<feature type="transmembrane region" description="Helical" evidence="5">
    <location>
        <begin position="123"/>
        <end position="143"/>
    </location>
</feature>
<reference evidence="7 8" key="2">
    <citation type="journal article" date="2017" name="Front. Plant Sci.">
        <title>Gene Classification and Mining of Molecular Markers Useful in Red Clover (Trifolium pratense) Breeding.</title>
        <authorList>
            <person name="Istvanek J."/>
            <person name="Dluhosova J."/>
            <person name="Dluhos P."/>
            <person name="Patkova L."/>
            <person name="Nedelnik J."/>
            <person name="Repkova J."/>
        </authorList>
    </citation>
    <scope>NUCLEOTIDE SEQUENCE [LARGE SCALE GENOMIC DNA]</scope>
    <source>
        <strain evidence="8">cv. Tatra</strain>
        <tissue evidence="7">Young leaves</tissue>
    </source>
</reference>
<protein>
    <submittedName>
        <fullName evidence="7">Nitrate and chloride transporter</fullName>
    </submittedName>
</protein>
<keyword evidence="3 5" id="KW-1133">Transmembrane helix</keyword>
<evidence type="ECO:0000313" key="8">
    <source>
        <dbReference type="Proteomes" id="UP000236291"/>
    </source>
</evidence>
<name>A0A2K3LQY3_TRIPR</name>
<accession>A0A2K3LQY3</accession>
<dbReference type="InterPro" id="IPR010658">
    <property type="entry name" value="Nodulin-like"/>
</dbReference>
<comment type="subcellular location">
    <subcellularLocation>
        <location evidence="1">Membrane</location>
        <topology evidence="1">Multi-pass membrane protein</topology>
    </subcellularLocation>
</comment>
<dbReference type="PANTHER" id="PTHR21576:SF117">
    <property type="entry name" value="MFS TRANSPORTER"/>
    <property type="match status" value="1"/>
</dbReference>
<dbReference type="STRING" id="57577.A0A2K3LQY3"/>
<dbReference type="AlphaFoldDB" id="A0A2K3LQY3"/>
<evidence type="ECO:0000256" key="2">
    <source>
        <dbReference type="ARBA" id="ARBA00022692"/>
    </source>
</evidence>
<dbReference type="Pfam" id="PF06813">
    <property type="entry name" value="Nodulin-like"/>
    <property type="match status" value="1"/>
</dbReference>
<evidence type="ECO:0000256" key="1">
    <source>
        <dbReference type="ARBA" id="ARBA00004141"/>
    </source>
</evidence>
<gene>
    <name evidence="7" type="ORF">L195_g036968</name>
</gene>
<keyword evidence="4 5" id="KW-0472">Membrane</keyword>
<organism evidence="7 8">
    <name type="scientific">Trifolium pratense</name>
    <name type="common">Red clover</name>
    <dbReference type="NCBI Taxonomy" id="57577"/>
    <lineage>
        <taxon>Eukaryota</taxon>
        <taxon>Viridiplantae</taxon>
        <taxon>Streptophyta</taxon>
        <taxon>Embryophyta</taxon>
        <taxon>Tracheophyta</taxon>
        <taxon>Spermatophyta</taxon>
        <taxon>Magnoliopsida</taxon>
        <taxon>eudicotyledons</taxon>
        <taxon>Gunneridae</taxon>
        <taxon>Pentapetalae</taxon>
        <taxon>rosids</taxon>
        <taxon>fabids</taxon>
        <taxon>Fabales</taxon>
        <taxon>Fabaceae</taxon>
        <taxon>Papilionoideae</taxon>
        <taxon>50 kb inversion clade</taxon>
        <taxon>NPAAA clade</taxon>
        <taxon>Hologalegina</taxon>
        <taxon>IRL clade</taxon>
        <taxon>Trifolieae</taxon>
        <taxon>Trifolium</taxon>
    </lineage>
</organism>
<proteinExistence type="predicted"/>
<evidence type="ECO:0000256" key="5">
    <source>
        <dbReference type="SAM" id="Phobius"/>
    </source>
</evidence>
<dbReference type="PANTHER" id="PTHR21576">
    <property type="entry name" value="UNCHARACTERIZED NODULIN-LIKE PROTEIN"/>
    <property type="match status" value="1"/>
</dbReference>